<dbReference type="InterPro" id="IPR007560">
    <property type="entry name" value="Restrct_endonuc_IV_Mrr"/>
</dbReference>
<evidence type="ECO:0000313" key="2">
    <source>
        <dbReference type="EMBL" id="GGC63248.1"/>
    </source>
</evidence>
<dbReference type="PANTHER" id="PTHR30015:SF7">
    <property type="entry name" value="TYPE IV METHYL-DIRECTED RESTRICTION ENZYME ECOKMRR"/>
    <property type="match status" value="1"/>
</dbReference>
<comment type="caution">
    <text evidence="2">The sequence shown here is derived from an EMBL/GenBank/DDBJ whole genome shotgun (WGS) entry which is preliminary data.</text>
</comment>
<dbReference type="Gene3D" id="3.40.1350.10">
    <property type="match status" value="1"/>
</dbReference>
<dbReference type="GO" id="GO:0003677">
    <property type="term" value="F:DNA binding"/>
    <property type="evidence" value="ECO:0007669"/>
    <property type="project" value="InterPro"/>
</dbReference>
<dbReference type="SUPFAM" id="SSF52980">
    <property type="entry name" value="Restriction endonuclease-like"/>
    <property type="match status" value="1"/>
</dbReference>
<protein>
    <recommendedName>
        <fullName evidence="1">Restriction endonuclease type IV Mrr domain-containing protein</fullName>
    </recommendedName>
</protein>
<evidence type="ECO:0000313" key="3">
    <source>
        <dbReference type="Proteomes" id="UP000646833"/>
    </source>
</evidence>
<proteinExistence type="predicted"/>
<organism evidence="2 3">
    <name type="scientific">Haloferax sulfurifontis</name>
    <dbReference type="NCBI Taxonomy" id="255616"/>
    <lineage>
        <taxon>Archaea</taxon>
        <taxon>Methanobacteriati</taxon>
        <taxon>Methanobacteriota</taxon>
        <taxon>Stenosarchaea group</taxon>
        <taxon>Halobacteria</taxon>
        <taxon>Halobacteriales</taxon>
        <taxon>Haloferacaceae</taxon>
        <taxon>Haloferax</taxon>
    </lineage>
</organism>
<feature type="domain" description="Restriction endonuclease type IV Mrr" evidence="1">
    <location>
        <begin position="20"/>
        <end position="135"/>
    </location>
</feature>
<dbReference type="Proteomes" id="UP000646833">
    <property type="component" value="Unassembled WGS sequence"/>
</dbReference>
<dbReference type="Pfam" id="PF04471">
    <property type="entry name" value="Mrr_cat"/>
    <property type="match status" value="1"/>
</dbReference>
<reference evidence="2" key="1">
    <citation type="journal article" date="2014" name="Int. J. Syst. Evol. Microbiol.">
        <title>Complete genome sequence of Corynebacterium casei LMG S-19264T (=DSM 44701T), isolated from a smear-ripened cheese.</title>
        <authorList>
            <consortium name="US DOE Joint Genome Institute (JGI-PGF)"/>
            <person name="Walter F."/>
            <person name="Albersmeier A."/>
            <person name="Kalinowski J."/>
            <person name="Ruckert C."/>
        </authorList>
    </citation>
    <scope>NUCLEOTIDE SEQUENCE</scope>
    <source>
        <strain evidence="2">CCM 7217</strain>
    </source>
</reference>
<dbReference type="GO" id="GO:0015666">
    <property type="term" value="F:restriction endodeoxyribonuclease activity"/>
    <property type="evidence" value="ECO:0007669"/>
    <property type="project" value="TreeGrafter"/>
</dbReference>
<dbReference type="InterPro" id="IPR052906">
    <property type="entry name" value="Type_IV_Methyl-Rstrct_Enzyme"/>
</dbReference>
<gene>
    <name evidence="2" type="ORF">GCM10007209_26750</name>
</gene>
<accession>A0A830E8G2</accession>
<dbReference type="GO" id="GO:0009307">
    <property type="term" value="P:DNA restriction-modification system"/>
    <property type="evidence" value="ECO:0007669"/>
    <property type="project" value="InterPro"/>
</dbReference>
<dbReference type="InterPro" id="IPR011856">
    <property type="entry name" value="tRNA_endonuc-like_dom_sf"/>
</dbReference>
<dbReference type="AlphaFoldDB" id="A0A830E8G2"/>
<dbReference type="InterPro" id="IPR011335">
    <property type="entry name" value="Restrct_endonuc-II-like"/>
</dbReference>
<sequence>MRCTMDAVAATEYVERRAMALSAEEFELLCESVLSESLPPARFSVTAFRQDGGIDIDGRIRNSLLDVSLGVQAKQYDPRNTVGSPAIQRFQGALADRGCDTGTVVTTSSFTTPAAESAERAGIHLVDGPELFESMVDLRVGVCRQSTRFEPDEEFWNLFGEADETGPIPSKRIPLANSFETLDTVLLSIGDSRGEKDDIVESAGVSPRHADLYAIAGWILGFVHQEWPDEGTHRQRRWSLTRSGARYVAYRTAELTDEAEPLLLDGIRNAEIIERLAHSLSESGSLGHGELVDFIASESELSRSSAKRRASSVGVWLVRLPEVSVENGREKRYVWVES</sequence>
<reference evidence="2" key="2">
    <citation type="submission" date="2020-09" db="EMBL/GenBank/DDBJ databases">
        <authorList>
            <person name="Sun Q."/>
            <person name="Sedlacek I."/>
        </authorList>
    </citation>
    <scope>NUCLEOTIDE SEQUENCE</scope>
    <source>
        <strain evidence="2">CCM 7217</strain>
    </source>
</reference>
<dbReference type="PANTHER" id="PTHR30015">
    <property type="entry name" value="MRR RESTRICTION SYSTEM PROTEIN"/>
    <property type="match status" value="1"/>
</dbReference>
<name>A0A830E8G2_9EURY</name>
<evidence type="ECO:0000259" key="1">
    <source>
        <dbReference type="Pfam" id="PF04471"/>
    </source>
</evidence>
<dbReference type="EMBL" id="BMCI01000004">
    <property type="protein sequence ID" value="GGC63248.1"/>
    <property type="molecule type" value="Genomic_DNA"/>
</dbReference>